<protein>
    <submittedName>
        <fullName evidence="4">Hemerythrin-like metal-binding protein</fullName>
    </submittedName>
</protein>
<dbReference type="GO" id="GO:0046872">
    <property type="term" value="F:metal ion binding"/>
    <property type="evidence" value="ECO:0007669"/>
    <property type="project" value="UniProtKB-KW"/>
</dbReference>
<dbReference type="Gene3D" id="1.20.120.50">
    <property type="entry name" value="Hemerythrin-like"/>
    <property type="match status" value="1"/>
</dbReference>
<keyword evidence="3" id="KW-0408">Iron</keyword>
<evidence type="ECO:0000256" key="3">
    <source>
        <dbReference type="ARBA" id="ARBA00023004"/>
    </source>
</evidence>
<keyword evidence="5" id="KW-1185">Reference proteome</keyword>
<comment type="similarity">
    <text evidence="1">Belongs to the hemerythrin family.</text>
</comment>
<dbReference type="InterPro" id="IPR012827">
    <property type="entry name" value="Hemerythrin_metal-bd"/>
</dbReference>
<evidence type="ECO:0000313" key="4">
    <source>
        <dbReference type="EMBL" id="KJU85830.1"/>
    </source>
</evidence>
<reference evidence="4 5" key="1">
    <citation type="submission" date="2015-02" db="EMBL/GenBank/DDBJ databases">
        <title>Single-cell genomics of uncultivated deep-branching MTB reveals a conserved set of magnetosome genes.</title>
        <authorList>
            <person name="Kolinko S."/>
            <person name="Richter M."/>
            <person name="Glockner F.O."/>
            <person name="Brachmann A."/>
            <person name="Schuler D."/>
        </authorList>
    </citation>
    <scope>NUCLEOTIDE SEQUENCE [LARGE SCALE GENOMIC DNA]</scope>
    <source>
        <strain evidence="4">TM-1</strain>
    </source>
</reference>
<dbReference type="Proteomes" id="UP000033423">
    <property type="component" value="Unassembled WGS sequence"/>
</dbReference>
<gene>
    <name evidence="4" type="ORF">MBAV_001980</name>
</gene>
<dbReference type="AlphaFoldDB" id="A0A0F3GVC4"/>
<evidence type="ECO:0000256" key="2">
    <source>
        <dbReference type="ARBA" id="ARBA00022723"/>
    </source>
</evidence>
<dbReference type="InterPro" id="IPR035938">
    <property type="entry name" value="Hemerythrin-like_sf"/>
</dbReference>
<evidence type="ECO:0000256" key="1">
    <source>
        <dbReference type="ARBA" id="ARBA00010587"/>
    </source>
</evidence>
<keyword evidence="2" id="KW-0479">Metal-binding</keyword>
<comment type="caution">
    <text evidence="4">The sequence shown here is derived from an EMBL/GenBank/DDBJ whole genome shotgun (WGS) entry which is preliminary data.</text>
</comment>
<dbReference type="SUPFAM" id="SSF47188">
    <property type="entry name" value="Hemerythrin-like"/>
    <property type="match status" value="1"/>
</dbReference>
<name>A0A0F3GVC4_9BACT</name>
<evidence type="ECO:0000313" key="5">
    <source>
        <dbReference type="Proteomes" id="UP000033423"/>
    </source>
</evidence>
<proteinExistence type="inferred from homology"/>
<sequence length="76" mass="9043">MEEALMERIKYPNDKLLQHEEQHTLFWENFNELVADFKKDHSSLAIVKTINKALVDWFINHICKTDKAIGAFVNRR</sequence>
<dbReference type="CDD" id="cd12107">
    <property type="entry name" value="Hemerythrin"/>
    <property type="match status" value="1"/>
</dbReference>
<accession>A0A0F3GVC4</accession>
<organism evidence="4 5">
    <name type="scientific">Candidatus Magnetobacterium bavaricum</name>
    <dbReference type="NCBI Taxonomy" id="29290"/>
    <lineage>
        <taxon>Bacteria</taxon>
        <taxon>Pseudomonadati</taxon>
        <taxon>Nitrospirota</taxon>
        <taxon>Thermodesulfovibrionia</taxon>
        <taxon>Thermodesulfovibrionales</taxon>
        <taxon>Candidatus Magnetobacteriaceae</taxon>
        <taxon>Candidatus Magnetobacterium</taxon>
    </lineage>
</organism>
<dbReference type="EMBL" id="LACI01000848">
    <property type="protein sequence ID" value="KJU85830.1"/>
    <property type="molecule type" value="Genomic_DNA"/>
</dbReference>